<dbReference type="InterPro" id="IPR013083">
    <property type="entry name" value="Znf_RING/FYVE/PHD"/>
</dbReference>
<dbReference type="GO" id="GO:0016567">
    <property type="term" value="P:protein ubiquitination"/>
    <property type="evidence" value="ECO:0007669"/>
    <property type="project" value="TreeGrafter"/>
</dbReference>
<keyword evidence="10" id="KW-1185">Reference proteome</keyword>
<dbReference type="GO" id="GO:0006511">
    <property type="term" value="P:ubiquitin-dependent protein catabolic process"/>
    <property type="evidence" value="ECO:0007669"/>
    <property type="project" value="TreeGrafter"/>
</dbReference>
<evidence type="ECO:0000313" key="10">
    <source>
        <dbReference type="Proteomes" id="UP000179807"/>
    </source>
</evidence>
<dbReference type="PROSITE" id="PS50006">
    <property type="entry name" value="FHA_DOMAIN"/>
    <property type="match status" value="1"/>
</dbReference>
<organism evidence="9 10">
    <name type="scientific">Tritrichomonas foetus</name>
    <dbReference type="NCBI Taxonomy" id="1144522"/>
    <lineage>
        <taxon>Eukaryota</taxon>
        <taxon>Metamonada</taxon>
        <taxon>Parabasalia</taxon>
        <taxon>Tritrichomonadida</taxon>
        <taxon>Tritrichomonadidae</taxon>
        <taxon>Tritrichomonas</taxon>
    </lineage>
</organism>
<dbReference type="Pfam" id="PF13445">
    <property type="entry name" value="zf-RING_UBOX"/>
    <property type="match status" value="1"/>
</dbReference>
<evidence type="ECO:0000256" key="5">
    <source>
        <dbReference type="ARBA" id="ARBA00022833"/>
    </source>
</evidence>
<accession>A0A1J4JK91</accession>
<dbReference type="PROSITE" id="PS00518">
    <property type="entry name" value="ZF_RING_1"/>
    <property type="match status" value="1"/>
</dbReference>
<reference evidence="9" key="1">
    <citation type="submission" date="2016-10" db="EMBL/GenBank/DDBJ databases">
        <authorList>
            <person name="Benchimol M."/>
            <person name="Almeida L.G."/>
            <person name="Vasconcelos A.T."/>
            <person name="Perreira-Neves A."/>
            <person name="Rosa I.A."/>
            <person name="Tasca T."/>
            <person name="Bogo M.R."/>
            <person name="de Souza W."/>
        </authorList>
    </citation>
    <scope>NUCLEOTIDE SEQUENCE [LARGE SCALE GENOMIC DNA]</scope>
    <source>
        <strain evidence="9">K</strain>
    </source>
</reference>
<dbReference type="SUPFAM" id="SSF49879">
    <property type="entry name" value="SMAD/FHA domain"/>
    <property type="match status" value="1"/>
</dbReference>
<dbReference type="PANTHER" id="PTHR16079">
    <property type="entry name" value="UBIQUITIN LIGASE PROTEIN CHFR"/>
    <property type="match status" value="1"/>
</dbReference>
<gene>
    <name evidence="9" type="ORF">TRFO_08586</name>
</gene>
<dbReference type="CDD" id="cd00060">
    <property type="entry name" value="FHA"/>
    <property type="match status" value="1"/>
</dbReference>
<dbReference type="RefSeq" id="XP_068352170.1">
    <property type="nucleotide sequence ID" value="XM_068494378.1"/>
</dbReference>
<dbReference type="GO" id="GO:0005634">
    <property type="term" value="C:nucleus"/>
    <property type="evidence" value="ECO:0007669"/>
    <property type="project" value="TreeGrafter"/>
</dbReference>
<comment type="caution">
    <text evidence="9">The sequence shown here is derived from an EMBL/GenBank/DDBJ whole genome shotgun (WGS) entry which is preliminary data.</text>
</comment>
<evidence type="ECO:0000256" key="4">
    <source>
        <dbReference type="ARBA" id="ARBA00022771"/>
    </source>
</evidence>
<dbReference type="InterPro" id="IPR000253">
    <property type="entry name" value="FHA_dom"/>
</dbReference>
<dbReference type="InterPro" id="IPR027370">
    <property type="entry name" value="Znf-RING_euk"/>
</dbReference>
<dbReference type="InterPro" id="IPR001841">
    <property type="entry name" value="Znf_RING"/>
</dbReference>
<dbReference type="InterPro" id="IPR008984">
    <property type="entry name" value="SMAD_FHA_dom_sf"/>
</dbReference>
<dbReference type="SUPFAM" id="SSF57850">
    <property type="entry name" value="RING/U-box"/>
    <property type="match status" value="1"/>
</dbReference>
<dbReference type="PROSITE" id="PS50089">
    <property type="entry name" value="ZF_RING_2"/>
    <property type="match status" value="1"/>
</dbReference>
<dbReference type="InterPro" id="IPR017907">
    <property type="entry name" value="Znf_RING_CS"/>
</dbReference>
<evidence type="ECO:0000256" key="3">
    <source>
        <dbReference type="ARBA" id="ARBA00022723"/>
    </source>
</evidence>
<evidence type="ECO:0000259" key="7">
    <source>
        <dbReference type="PROSITE" id="PS50006"/>
    </source>
</evidence>
<dbReference type="GO" id="GO:0008270">
    <property type="term" value="F:zinc ion binding"/>
    <property type="evidence" value="ECO:0007669"/>
    <property type="project" value="UniProtKB-KW"/>
</dbReference>
<sequence length="217" mass="25450">MLIRKSNITNYKIPPFIVLNKDKVSFGRRGDVMLDTNQGQEISKIHAYMFMQHRLSKDTWIIEDNYSLNGTYVNKRKIHRQLLCNGDEIVFGAGSIFGYGDRVISTEKAECRYIFYSIPPKVQFYHQIDKNKSIAFKKETEVCPICLEVIEDEVLLLCGHSFCRKCIQKWETECKYCFRSCSCPVCRTEFKLNYCSDISYNNGIILVYSLEYLFRDI</sequence>
<evidence type="ECO:0000259" key="8">
    <source>
        <dbReference type="PROSITE" id="PS50089"/>
    </source>
</evidence>
<dbReference type="OrthoDB" id="654191at2759"/>
<evidence type="ECO:0000256" key="6">
    <source>
        <dbReference type="PROSITE-ProRule" id="PRU00175"/>
    </source>
</evidence>
<dbReference type="Pfam" id="PF00498">
    <property type="entry name" value="FHA"/>
    <property type="match status" value="1"/>
</dbReference>
<dbReference type="Gene3D" id="3.30.40.10">
    <property type="entry name" value="Zinc/RING finger domain, C3HC4 (zinc finger)"/>
    <property type="match status" value="1"/>
</dbReference>
<proteinExistence type="inferred from homology"/>
<dbReference type="InterPro" id="IPR052256">
    <property type="entry name" value="E3_ubiquitin-ligase_CHFR"/>
</dbReference>
<protein>
    <recommendedName>
        <fullName evidence="2">E3 ubiquitin-protein ligase CHFR</fullName>
    </recommendedName>
</protein>
<evidence type="ECO:0000256" key="1">
    <source>
        <dbReference type="ARBA" id="ARBA00005797"/>
    </source>
</evidence>
<dbReference type="Proteomes" id="UP000179807">
    <property type="component" value="Unassembled WGS sequence"/>
</dbReference>
<dbReference type="Gene3D" id="2.60.200.20">
    <property type="match status" value="1"/>
</dbReference>
<evidence type="ECO:0000313" key="9">
    <source>
        <dbReference type="EMBL" id="OHS99033.1"/>
    </source>
</evidence>
<name>A0A1J4JK91_9EUKA</name>
<keyword evidence="5" id="KW-0862">Zinc</keyword>
<dbReference type="GO" id="GO:0004842">
    <property type="term" value="F:ubiquitin-protein transferase activity"/>
    <property type="evidence" value="ECO:0007669"/>
    <property type="project" value="TreeGrafter"/>
</dbReference>
<dbReference type="SMART" id="SM00184">
    <property type="entry name" value="RING"/>
    <property type="match status" value="1"/>
</dbReference>
<dbReference type="EMBL" id="MLAK01001026">
    <property type="protein sequence ID" value="OHS99033.1"/>
    <property type="molecule type" value="Genomic_DNA"/>
</dbReference>
<dbReference type="PANTHER" id="PTHR16079:SF4">
    <property type="entry name" value="E3 UBIQUITIN-PROTEIN LIGASE CHFR"/>
    <property type="match status" value="1"/>
</dbReference>
<evidence type="ECO:0000256" key="2">
    <source>
        <dbReference type="ARBA" id="ARBA00017908"/>
    </source>
</evidence>
<keyword evidence="4 6" id="KW-0863">Zinc-finger</keyword>
<keyword evidence="3" id="KW-0479">Metal-binding</keyword>
<feature type="domain" description="FHA" evidence="7">
    <location>
        <begin position="24"/>
        <end position="78"/>
    </location>
</feature>
<dbReference type="VEuPathDB" id="TrichDB:TRFO_08586"/>
<feature type="domain" description="RING-type" evidence="8">
    <location>
        <begin position="143"/>
        <end position="187"/>
    </location>
</feature>
<dbReference type="AlphaFoldDB" id="A0A1J4JK91"/>
<dbReference type="GeneID" id="94829082"/>
<comment type="similarity">
    <text evidence="1">Belongs to the CHFR family.</text>
</comment>